<reference evidence="1" key="1">
    <citation type="submission" date="2024-01" db="EMBL/GenBank/DDBJ databases">
        <authorList>
            <person name="Webb A."/>
        </authorList>
    </citation>
    <scope>NUCLEOTIDE SEQUENCE</scope>
    <source>
        <strain evidence="1">Pm1</strain>
    </source>
</reference>
<dbReference type="Proteomes" id="UP001162060">
    <property type="component" value="Unassembled WGS sequence"/>
</dbReference>
<name>A0AAV1UK06_9STRA</name>
<sequence>MHGLGCEVLDVAVAQSSTGVCQRNGDPADAVFSPVTCRWLTTNKHGFGCRVLSHSRITNHFLPWSKQAKGPGSLHLT</sequence>
<proteinExistence type="predicted"/>
<dbReference type="AlphaFoldDB" id="A0AAV1UK06"/>
<gene>
    <name evidence="1" type="ORF">PM001_LOCUS18763</name>
</gene>
<accession>A0AAV1UK06</accession>
<dbReference type="EMBL" id="CAKLBY020000195">
    <property type="protein sequence ID" value="CAK7933613.1"/>
    <property type="molecule type" value="Genomic_DNA"/>
</dbReference>
<organism evidence="1 2">
    <name type="scientific">Peronospora matthiolae</name>
    <dbReference type="NCBI Taxonomy" id="2874970"/>
    <lineage>
        <taxon>Eukaryota</taxon>
        <taxon>Sar</taxon>
        <taxon>Stramenopiles</taxon>
        <taxon>Oomycota</taxon>
        <taxon>Peronosporomycetes</taxon>
        <taxon>Peronosporales</taxon>
        <taxon>Peronosporaceae</taxon>
        <taxon>Peronospora</taxon>
    </lineage>
</organism>
<evidence type="ECO:0000313" key="2">
    <source>
        <dbReference type="Proteomes" id="UP001162060"/>
    </source>
</evidence>
<evidence type="ECO:0000313" key="1">
    <source>
        <dbReference type="EMBL" id="CAK7933613.1"/>
    </source>
</evidence>
<evidence type="ECO:0008006" key="3">
    <source>
        <dbReference type="Google" id="ProtNLM"/>
    </source>
</evidence>
<comment type="caution">
    <text evidence="1">The sequence shown here is derived from an EMBL/GenBank/DDBJ whole genome shotgun (WGS) entry which is preliminary data.</text>
</comment>
<protein>
    <recommendedName>
        <fullName evidence="3">Polyketide synthase</fullName>
    </recommendedName>
</protein>